<dbReference type="PANTHER" id="PTHR44068:SF11">
    <property type="entry name" value="GERANYL DIPHOSPHATE 2-C-METHYLTRANSFERASE"/>
    <property type="match status" value="1"/>
</dbReference>
<dbReference type="AlphaFoldDB" id="A0A374P7W2"/>
<comment type="caution">
    <text evidence="3">The sequence shown here is derived from an EMBL/GenBank/DDBJ whole genome shotgun (WGS) entry which is preliminary data.</text>
</comment>
<dbReference type="GO" id="GO:0032259">
    <property type="term" value="P:methylation"/>
    <property type="evidence" value="ECO:0007669"/>
    <property type="project" value="UniProtKB-KW"/>
</dbReference>
<dbReference type="Proteomes" id="UP000263014">
    <property type="component" value="Unassembled WGS sequence"/>
</dbReference>
<reference evidence="3 4" key="1">
    <citation type="submission" date="2018-08" db="EMBL/GenBank/DDBJ databases">
        <title>A genome reference for cultivated species of the human gut microbiota.</title>
        <authorList>
            <person name="Zou Y."/>
            <person name="Xue W."/>
            <person name="Luo G."/>
        </authorList>
    </citation>
    <scope>NUCLEOTIDE SEQUENCE [LARGE SCALE GENOMIC DNA]</scope>
    <source>
        <strain evidence="3 4">TM09-12</strain>
    </source>
</reference>
<keyword evidence="1 3" id="KW-0808">Transferase</keyword>
<proteinExistence type="predicted"/>
<gene>
    <name evidence="3" type="ORF">DXD79_13035</name>
</gene>
<name>A0A374P7W2_9FIRM</name>
<dbReference type="Gene3D" id="3.40.50.150">
    <property type="entry name" value="Vaccinia Virus protein VP39"/>
    <property type="match status" value="1"/>
</dbReference>
<feature type="domain" description="Methyltransferase type 11" evidence="2">
    <location>
        <begin position="54"/>
        <end position="149"/>
    </location>
</feature>
<dbReference type="GO" id="GO:0008757">
    <property type="term" value="F:S-adenosylmethionine-dependent methyltransferase activity"/>
    <property type="evidence" value="ECO:0007669"/>
    <property type="project" value="InterPro"/>
</dbReference>
<protein>
    <submittedName>
        <fullName evidence="3">Class I SAM-dependent methyltransferase</fullName>
    </submittedName>
</protein>
<dbReference type="Pfam" id="PF08241">
    <property type="entry name" value="Methyltransf_11"/>
    <property type="match status" value="1"/>
</dbReference>
<dbReference type="InterPro" id="IPR050447">
    <property type="entry name" value="Erg6_SMT_methyltransf"/>
</dbReference>
<sequence>MKMEQNEKKTASTLAFHHPDFEFDDIAENIFLPIYEVIATDLLEETGVVSGQMLDIGCGGGHLGLAVMVQSKLQCTFMDINRTAVSCAEERAAKRGLESRAEFICASVEQMPFTDGRFQLIVSRGSMPFWNDQEKAVSEICRVLAPGGKGCIGGSLGRPDQREVIMKKMKHYGLACMGGHPERSRALPDEEYIRLGHKYGCECSVIDDDDRGHWLVFSK</sequence>
<dbReference type="InterPro" id="IPR029063">
    <property type="entry name" value="SAM-dependent_MTases_sf"/>
</dbReference>
<accession>A0A374P7W2</accession>
<evidence type="ECO:0000256" key="1">
    <source>
        <dbReference type="ARBA" id="ARBA00022679"/>
    </source>
</evidence>
<evidence type="ECO:0000259" key="2">
    <source>
        <dbReference type="Pfam" id="PF08241"/>
    </source>
</evidence>
<evidence type="ECO:0000313" key="4">
    <source>
        <dbReference type="Proteomes" id="UP000263014"/>
    </source>
</evidence>
<dbReference type="CDD" id="cd02440">
    <property type="entry name" value="AdoMet_MTases"/>
    <property type="match status" value="1"/>
</dbReference>
<evidence type="ECO:0000313" key="3">
    <source>
        <dbReference type="EMBL" id="RGJ04829.1"/>
    </source>
</evidence>
<dbReference type="PANTHER" id="PTHR44068">
    <property type="entry name" value="ZGC:194242"/>
    <property type="match status" value="1"/>
</dbReference>
<organism evidence="3 4">
    <name type="scientific">Hungatella hathewayi</name>
    <dbReference type="NCBI Taxonomy" id="154046"/>
    <lineage>
        <taxon>Bacteria</taxon>
        <taxon>Bacillati</taxon>
        <taxon>Bacillota</taxon>
        <taxon>Clostridia</taxon>
        <taxon>Lachnospirales</taxon>
        <taxon>Lachnospiraceae</taxon>
        <taxon>Hungatella</taxon>
    </lineage>
</organism>
<dbReference type="EMBL" id="QSON01000005">
    <property type="protein sequence ID" value="RGJ04829.1"/>
    <property type="molecule type" value="Genomic_DNA"/>
</dbReference>
<dbReference type="SUPFAM" id="SSF53335">
    <property type="entry name" value="S-adenosyl-L-methionine-dependent methyltransferases"/>
    <property type="match status" value="1"/>
</dbReference>
<keyword evidence="3" id="KW-0489">Methyltransferase</keyword>
<dbReference type="InterPro" id="IPR013216">
    <property type="entry name" value="Methyltransf_11"/>
</dbReference>